<protein>
    <submittedName>
        <fullName evidence="2">Uncharacterized protein</fullName>
    </submittedName>
</protein>
<name>A0AAE0BVX2_9CHLO</name>
<evidence type="ECO:0000313" key="2">
    <source>
        <dbReference type="EMBL" id="KAK3243737.1"/>
    </source>
</evidence>
<keyword evidence="1" id="KW-0812">Transmembrane</keyword>
<dbReference type="EMBL" id="LGRX02032676">
    <property type="protein sequence ID" value="KAK3243737.1"/>
    <property type="molecule type" value="Genomic_DNA"/>
</dbReference>
<proteinExistence type="predicted"/>
<accession>A0AAE0BVX2</accession>
<comment type="caution">
    <text evidence="2">The sequence shown here is derived from an EMBL/GenBank/DDBJ whole genome shotgun (WGS) entry which is preliminary data.</text>
</comment>
<evidence type="ECO:0000256" key="1">
    <source>
        <dbReference type="SAM" id="Phobius"/>
    </source>
</evidence>
<organism evidence="2 3">
    <name type="scientific">Cymbomonas tetramitiformis</name>
    <dbReference type="NCBI Taxonomy" id="36881"/>
    <lineage>
        <taxon>Eukaryota</taxon>
        <taxon>Viridiplantae</taxon>
        <taxon>Chlorophyta</taxon>
        <taxon>Pyramimonadophyceae</taxon>
        <taxon>Pyramimonadales</taxon>
        <taxon>Pyramimonadaceae</taxon>
        <taxon>Cymbomonas</taxon>
    </lineage>
</organism>
<evidence type="ECO:0000313" key="3">
    <source>
        <dbReference type="Proteomes" id="UP001190700"/>
    </source>
</evidence>
<reference evidence="2 3" key="1">
    <citation type="journal article" date="2015" name="Genome Biol. Evol.">
        <title>Comparative Genomics of a Bacterivorous Green Alga Reveals Evolutionary Causalities and Consequences of Phago-Mixotrophic Mode of Nutrition.</title>
        <authorList>
            <person name="Burns J.A."/>
            <person name="Paasch A."/>
            <person name="Narechania A."/>
            <person name="Kim E."/>
        </authorList>
    </citation>
    <scope>NUCLEOTIDE SEQUENCE [LARGE SCALE GENOMIC DNA]</scope>
    <source>
        <strain evidence="2 3">PLY_AMNH</strain>
    </source>
</reference>
<keyword evidence="1" id="KW-1133">Transmembrane helix</keyword>
<keyword evidence="3" id="KW-1185">Reference proteome</keyword>
<dbReference type="Proteomes" id="UP001190700">
    <property type="component" value="Unassembled WGS sequence"/>
</dbReference>
<feature type="transmembrane region" description="Helical" evidence="1">
    <location>
        <begin position="36"/>
        <end position="60"/>
    </location>
</feature>
<sequence>MAECSQNWLFFLAACCVAPLCVLFSNIDDAWARRTILLCSSISFLGYFVTMKFIPVVMVYTEKKGLSGMDLNKRGTPLGEKKV</sequence>
<dbReference type="AlphaFoldDB" id="A0AAE0BVX2"/>
<keyword evidence="1" id="KW-0472">Membrane</keyword>
<feature type="transmembrane region" description="Helical" evidence="1">
    <location>
        <begin position="6"/>
        <end position="24"/>
    </location>
</feature>
<gene>
    <name evidence="2" type="ORF">CYMTET_46627</name>
</gene>